<reference evidence="7 8" key="1">
    <citation type="journal article" date="2016" name="Front. Microbiol.">
        <title>High-Level Heat Resistance of Spores of Bacillus amyloliquefaciens and Bacillus licheniformis Results from the Presence of a spoVA Operon in a Tn1546 Transposon.</title>
        <authorList>
            <person name="Berendsen E.M."/>
            <person name="Koning R.A."/>
            <person name="Boekhorst J."/>
            <person name="de Jong A."/>
            <person name="Kuipers O.P."/>
            <person name="Wells-Bennik M.H."/>
        </authorList>
    </citation>
    <scope>NUCLEOTIDE SEQUENCE [LARGE SCALE GENOMIC DNA]</scope>
    <source>
        <strain evidence="7 8">B4121</strain>
    </source>
</reference>
<evidence type="ECO:0000256" key="5">
    <source>
        <dbReference type="SAM" id="Phobius"/>
    </source>
</evidence>
<accession>A0A7Z0WX42</accession>
<keyword evidence="3 5" id="KW-1133">Transmembrane helix</keyword>
<feature type="transmembrane region" description="Helical" evidence="5">
    <location>
        <begin position="38"/>
        <end position="63"/>
    </location>
</feature>
<dbReference type="InterPro" id="IPR010445">
    <property type="entry name" value="LapA_dom"/>
</dbReference>
<keyword evidence="1" id="KW-1003">Cell membrane</keyword>
<dbReference type="PANTHER" id="PTHR41335:SF1">
    <property type="entry name" value="MEMBRANE PROTEIN"/>
    <property type="match status" value="1"/>
</dbReference>
<evidence type="ECO:0000256" key="1">
    <source>
        <dbReference type="ARBA" id="ARBA00022475"/>
    </source>
</evidence>
<dbReference type="Proteomes" id="UP000185604">
    <property type="component" value="Unassembled WGS sequence"/>
</dbReference>
<evidence type="ECO:0000259" key="6">
    <source>
        <dbReference type="Pfam" id="PF06305"/>
    </source>
</evidence>
<organism evidence="7 8">
    <name type="scientific">Bacillus paralicheniformis</name>
    <dbReference type="NCBI Taxonomy" id="1648923"/>
    <lineage>
        <taxon>Bacteria</taxon>
        <taxon>Bacillati</taxon>
        <taxon>Bacillota</taxon>
        <taxon>Bacilli</taxon>
        <taxon>Bacillales</taxon>
        <taxon>Bacillaceae</taxon>
        <taxon>Bacillus</taxon>
    </lineage>
</organism>
<comment type="caution">
    <text evidence="7">The sequence shown here is derived from an EMBL/GenBank/DDBJ whole genome shotgun (WGS) entry which is preliminary data.</text>
</comment>
<dbReference type="GO" id="GO:0005886">
    <property type="term" value="C:plasma membrane"/>
    <property type="evidence" value="ECO:0007669"/>
    <property type="project" value="InterPro"/>
</dbReference>
<keyword evidence="4 5" id="KW-0472">Membrane</keyword>
<name>A0A7Z0WX42_9BACI</name>
<evidence type="ECO:0000313" key="8">
    <source>
        <dbReference type="Proteomes" id="UP000185604"/>
    </source>
</evidence>
<evidence type="ECO:0000313" key="7">
    <source>
        <dbReference type="EMBL" id="OLF91418.1"/>
    </source>
</evidence>
<gene>
    <name evidence="7" type="ORF">B4121_2896</name>
</gene>
<sequence>MVNKQWTLISALIFTLIVAVFAVINVEPVKVDFLFGTAEWPLILVILVSVLMGALIIGSAGAFQIMRLKKELKALKREERVKYPELEAESAAPENQKD</sequence>
<proteinExistence type="predicted"/>
<keyword evidence="2 5" id="KW-0812">Transmembrane</keyword>
<dbReference type="EMBL" id="LKPO01000019">
    <property type="protein sequence ID" value="OLF91418.1"/>
    <property type="molecule type" value="Genomic_DNA"/>
</dbReference>
<protein>
    <recommendedName>
        <fullName evidence="6">Lipopolysaccharide assembly protein A domain-containing protein</fullName>
    </recommendedName>
</protein>
<evidence type="ECO:0000256" key="4">
    <source>
        <dbReference type="ARBA" id="ARBA00023136"/>
    </source>
</evidence>
<evidence type="ECO:0000256" key="3">
    <source>
        <dbReference type="ARBA" id="ARBA00022989"/>
    </source>
</evidence>
<dbReference type="AlphaFoldDB" id="A0A7Z0WX42"/>
<feature type="domain" description="Lipopolysaccharide assembly protein A" evidence="6">
    <location>
        <begin position="25"/>
        <end position="78"/>
    </location>
</feature>
<dbReference type="Pfam" id="PF06305">
    <property type="entry name" value="LapA_dom"/>
    <property type="match status" value="1"/>
</dbReference>
<dbReference type="PANTHER" id="PTHR41335">
    <property type="entry name" value="MEMBRANE PROTEIN-RELATED"/>
    <property type="match status" value="1"/>
</dbReference>
<evidence type="ECO:0000256" key="2">
    <source>
        <dbReference type="ARBA" id="ARBA00022692"/>
    </source>
</evidence>